<dbReference type="InterPro" id="IPR036179">
    <property type="entry name" value="Ig-like_dom_sf"/>
</dbReference>
<keyword evidence="6" id="KW-1185">Reference proteome</keyword>
<evidence type="ECO:0000256" key="1">
    <source>
        <dbReference type="ARBA" id="ARBA00022737"/>
    </source>
</evidence>
<keyword evidence="3" id="KW-0393">Immunoglobulin domain</keyword>
<sequence>MPKYFDNYFSILLYRISISKQDCREVRAALHVLAVPPDIVDEETSSDITVQEGDNATMTCRAVGHPAPRILWKREGGEELVFRLGPRNVTKGTVRKTPAFAVAFQQRSCSARVSMTYRTN</sequence>
<dbReference type="InterPro" id="IPR007110">
    <property type="entry name" value="Ig-like_dom"/>
</dbReference>
<dbReference type="SUPFAM" id="SSF48726">
    <property type="entry name" value="Immunoglobulin"/>
    <property type="match status" value="1"/>
</dbReference>
<dbReference type="PANTHER" id="PTHR12231:SF105">
    <property type="entry name" value="LACHESIN-LIKE PROTEIN"/>
    <property type="match status" value="1"/>
</dbReference>
<dbReference type="PANTHER" id="PTHR12231">
    <property type="entry name" value="CTX-RELATED TYPE I TRANSMEMBRANE PROTEIN"/>
    <property type="match status" value="1"/>
</dbReference>
<organism evidence="5 6">
    <name type="scientific">Dryococelus australis</name>
    <dbReference type="NCBI Taxonomy" id="614101"/>
    <lineage>
        <taxon>Eukaryota</taxon>
        <taxon>Metazoa</taxon>
        <taxon>Ecdysozoa</taxon>
        <taxon>Arthropoda</taxon>
        <taxon>Hexapoda</taxon>
        <taxon>Insecta</taxon>
        <taxon>Pterygota</taxon>
        <taxon>Neoptera</taxon>
        <taxon>Polyneoptera</taxon>
        <taxon>Phasmatodea</taxon>
        <taxon>Verophasmatodea</taxon>
        <taxon>Anareolatae</taxon>
        <taxon>Phasmatidae</taxon>
        <taxon>Eurycanthinae</taxon>
        <taxon>Dryococelus</taxon>
    </lineage>
</organism>
<dbReference type="InterPro" id="IPR013783">
    <property type="entry name" value="Ig-like_fold"/>
</dbReference>
<keyword evidence="1" id="KW-0677">Repeat</keyword>
<dbReference type="InterPro" id="IPR051170">
    <property type="entry name" value="Neural/epithelial_adhesion"/>
</dbReference>
<feature type="domain" description="Ig-like" evidence="4">
    <location>
        <begin position="37"/>
        <end position="120"/>
    </location>
</feature>
<gene>
    <name evidence="5" type="ORF">PR048_015740</name>
</gene>
<evidence type="ECO:0000256" key="3">
    <source>
        <dbReference type="ARBA" id="ARBA00023319"/>
    </source>
</evidence>
<comment type="caution">
    <text evidence="5">The sequence shown here is derived from an EMBL/GenBank/DDBJ whole genome shotgun (WGS) entry which is preliminary data.</text>
</comment>
<name>A0ABQ9HI43_9NEOP</name>
<evidence type="ECO:0000313" key="6">
    <source>
        <dbReference type="Proteomes" id="UP001159363"/>
    </source>
</evidence>
<protein>
    <recommendedName>
        <fullName evidence="4">Ig-like domain-containing protein</fullName>
    </recommendedName>
</protein>
<keyword evidence="2" id="KW-1015">Disulfide bond</keyword>
<evidence type="ECO:0000259" key="4">
    <source>
        <dbReference type="PROSITE" id="PS50835"/>
    </source>
</evidence>
<dbReference type="PROSITE" id="PS50835">
    <property type="entry name" value="IG_LIKE"/>
    <property type="match status" value="1"/>
</dbReference>
<accession>A0ABQ9HI43</accession>
<dbReference type="Pfam" id="PF13927">
    <property type="entry name" value="Ig_3"/>
    <property type="match status" value="1"/>
</dbReference>
<dbReference type="Proteomes" id="UP001159363">
    <property type="component" value="Chromosome 4"/>
</dbReference>
<dbReference type="Gene3D" id="2.60.40.10">
    <property type="entry name" value="Immunoglobulins"/>
    <property type="match status" value="1"/>
</dbReference>
<evidence type="ECO:0000256" key="2">
    <source>
        <dbReference type="ARBA" id="ARBA00023157"/>
    </source>
</evidence>
<reference evidence="5 6" key="1">
    <citation type="submission" date="2023-02" db="EMBL/GenBank/DDBJ databases">
        <title>LHISI_Scaffold_Assembly.</title>
        <authorList>
            <person name="Stuart O.P."/>
            <person name="Cleave R."/>
            <person name="Magrath M.J.L."/>
            <person name="Mikheyev A.S."/>
        </authorList>
    </citation>
    <scope>NUCLEOTIDE SEQUENCE [LARGE SCALE GENOMIC DNA]</scope>
    <source>
        <strain evidence="5">Daus_M_001</strain>
        <tissue evidence="5">Leg muscle</tissue>
    </source>
</reference>
<proteinExistence type="predicted"/>
<evidence type="ECO:0000313" key="5">
    <source>
        <dbReference type="EMBL" id="KAJ8883885.1"/>
    </source>
</evidence>
<dbReference type="EMBL" id="JARBHB010000005">
    <property type="protein sequence ID" value="KAJ8883885.1"/>
    <property type="molecule type" value="Genomic_DNA"/>
</dbReference>